<organism evidence="3 4">
    <name type="scientific">Spinactinospora alkalitolerans</name>
    <dbReference type="NCBI Taxonomy" id="687207"/>
    <lineage>
        <taxon>Bacteria</taxon>
        <taxon>Bacillati</taxon>
        <taxon>Actinomycetota</taxon>
        <taxon>Actinomycetes</taxon>
        <taxon>Streptosporangiales</taxon>
        <taxon>Nocardiopsidaceae</taxon>
        <taxon>Spinactinospora</taxon>
    </lineage>
</organism>
<feature type="region of interest" description="Disordered" evidence="1">
    <location>
        <begin position="231"/>
        <end position="364"/>
    </location>
</feature>
<feature type="region of interest" description="Disordered" evidence="1">
    <location>
        <begin position="149"/>
        <end position="192"/>
    </location>
</feature>
<evidence type="ECO:0000313" key="4">
    <source>
        <dbReference type="Proteomes" id="UP000589036"/>
    </source>
</evidence>
<protein>
    <submittedName>
        <fullName evidence="3">Uncharacterized protein</fullName>
    </submittedName>
</protein>
<evidence type="ECO:0000256" key="2">
    <source>
        <dbReference type="SAM" id="Phobius"/>
    </source>
</evidence>
<proteinExistence type="predicted"/>
<feature type="region of interest" description="Disordered" evidence="1">
    <location>
        <begin position="81"/>
        <end position="100"/>
    </location>
</feature>
<evidence type="ECO:0000313" key="3">
    <source>
        <dbReference type="EMBL" id="NYE46733.1"/>
    </source>
</evidence>
<feature type="compositionally biased region" description="Low complexity" evidence="1">
    <location>
        <begin position="238"/>
        <end position="288"/>
    </location>
</feature>
<accession>A0A852TV94</accession>
<dbReference type="EMBL" id="JACCCC010000001">
    <property type="protein sequence ID" value="NYE46733.1"/>
    <property type="molecule type" value="Genomic_DNA"/>
</dbReference>
<feature type="transmembrane region" description="Helical" evidence="2">
    <location>
        <begin position="41"/>
        <end position="62"/>
    </location>
</feature>
<sequence>MSEGEEKKKRIDLSMSQVVGGGVATLTAATAASYLGVYGTIIGTAVMSVISTAGTAVAQHYLQRSGDRARGLAERRAQVAVTRGRSDSATGELRAAGPGTAADADTLLAAATETEAPSQRWRRDGDVETTQLFPAVGETSGFGADETVAIDAESRPEHRGKLPDGVRGDDTRALPSAGGAERPEAERDGAGRDSTWWRRWRALVIPAVAVFLLVMAVITAFELFSGRALSDTLRGEDSGSAPSLLGGYSGSGADASADVPTTGPDTGGQEETTGEQPTTGPSQVPGAEDGADGEGEGTGEPTEPAATPEPGEEGQQTEAPADPEGGADDGTSDGGDSGSDPGGSQQAPGDAPPADGSRQVQPEP</sequence>
<dbReference type="Proteomes" id="UP000589036">
    <property type="component" value="Unassembled WGS sequence"/>
</dbReference>
<feature type="transmembrane region" description="Helical" evidence="2">
    <location>
        <begin position="12"/>
        <end position="35"/>
    </location>
</feature>
<evidence type="ECO:0000256" key="1">
    <source>
        <dbReference type="SAM" id="MobiDB-lite"/>
    </source>
</evidence>
<dbReference type="AlphaFoldDB" id="A0A852TV94"/>
<feature type="compositionally biased region" description="Basic and acidic residues" evidence="1">
    <location>
        <begin position="152"/>
        <end position="172"/>
    </location>
</feature>
<keyword evidence="2" id="KW-0812">Transmembrane</keyword>
<feature type="compositionally biased region" description="Basic and acidic residues" evidence="1">
    <location>
        <begin position="181"/>
        <end position="191"/>
    </location>
</feature>
<reference evidence="3 4" key="1">
    <citation type="submission" date="2020-07" db="EMBL/GenBank/DDBJ databases">
        <title>Sequencing the genomes of 1000 actinobacteria strains.</title>
        <authorList>
            <person name="Klenk H.-P."/>
        </authorList>
    </citation>
    <scope>NUCLEOTIDE SEQUENCE [LARGE SCALE GENOMIC DNA]</scope>
    <source>
        <strain evidence="3 4">CXB654</strain>
    </source>
</reference>
<gene>
    <name evidence="3" type="ORF">HDA32_001853</name>
</gene>
<keyword evidence="2" id="KW-0472">Membrane</keyword>
<dbReference type="RefSeq" id="WP_179642791.1">
    <property type="nucleotide sequence ID" value="NZ_BAAAYY010000033.1"/>
</dbReference>
<name>A0A852TV94_9ACTN</name>
<keyword evidence="4" id="KW-1185">Reference proteome</keyword>
<feature type="compositionally biased region" description="Gly residues" evidence="1">
    <location>
        <begin position="332"/>
        <end position="341"/>
    </location>
</feature>
<comment type="caution">
    <text evidence="3">The sequence shown here is derived from an EMBL/GenBank/DDBJ whole genome shotgun (WGS) entry which is preliminary data.</text>
</comment>
<feature type="compositionally biased region" description="Low complexity" evidence="1">
    <location>
        <begin position="299"/>
        <end position="309"/>
    </location>
</feature>
<keyword evidence="2" id="KW-1133">Transmembrane helix</keyword>
<feature type="transmembrane region" description="Helical" evidence="2">
    <location>
        <begin position="202"/>
        <end position="224"/>
    </location>
</feature>